<organism evidence="2 3">
    <name type="scientific">Cymbomonas tetramitiformis</name>
    <dbReference type="NCBI Taxonomy" id="36881"/>
    <lineage>
        <taxon>Eukaryota</taxon>
        <taxon>Viridiplantae</taxon>
        <taxon>Chlorophyta</taxon>
        <taxon>Pyramimonadophyceae</taxon>
        <taxon>Pyramimonadales</taxon>
        <taxon>Pyramimonadaceae</taxon>
        <taxon>Cymbomonas</taxon>
    </lineage>
</organism>
<proteinExistence type="predicted"/>
<dbReference type="Proteomes" id="UP001190700">
    <property type="component" value="Unassembled WGS sequence"/>
</dbReference>
<accession>A0AAE0GCP1</accession>
<reference evidence="2 3" key="1">
    <citation type="journal article" date="2015" name="Genome Biol. Evol.">
        <title>Comparative Genomics of a Bacterivorous Green Alga Reveals Evolutionary Causalities and Consequences of Phago-Mixotrophic Mode of Nutrition.</title>
        <authorList>
            <person name="Burns J.A."/>
            <person name="Paasch A."/>
            <person name="Narechania A."/>
            <person name="Kim E."/>
        </authorList>
    </citation>
    <scope>NUCLEOTIDE SEQUENCE [LARGE SCALE GENOMIC DNA]</scope>
    <source>
        <strain evidence="2 3">PLY_AMNH</strain>
    </source>
</reference>
<protein>
    <submittedName>
        <fullName evidence="2">Uncharacterized protein</fullName>
    </submittedName>
</protein>
<keyword evidence="3" id="KW-1185">Reference proteome</keyword>
<evidence type="ECO:0000313" key="3">
    <source>
        <dbReference type="Proteomes" id="UP001190700"/>
    </source>
</evidence>
<feature type="region of interest" description="Disordered" evidence="1">
    <location>
        <begin position="14"/>
        <end position="40"/>
    </location>
</feature>
<evidence type="ECO:0000313" key="2">
    <source>
        <dbReference type="EMBL" id="KAK3275608.1"/>
    </source>
</evidence>
<gene>
    <name evidence="2" type="ORF">CYMTET_16274</name>
</gene>
<comment type="caution">
    <text evidence="2">The sequence shown here is derived from an EMBL/GenBank/DDBJ whole genome shotgun (WGS) entry which is preliminary data.</text>
</comment>
<dbReference type="AlphaFoldDB" id="A0AAE0GCP1"/>
<name>A0AAE0GCP1_9CHLO</name>
<dbReference type="EMBL" id="LGRX02007122">
    <property type="protein sequence ID" value="KAK3275608.1"/>
    <property type="molecule type" value="Genomic_DNA"/>
</dbReference>
<sequence>MFLSMKTCAGRPQALLRGLRGEKERRRRSSERQPASKRVNRDIPFTRHECAVALKSTAQTLKPLGRRAVTCRAALGTSLGTSEAHSKLKGLEVLAGVDGAPVQLVEQWGPEDTVVVAWLRSFG</sequence>
<evidence type="ECO:0000256" key="1">
    <source>
        <dbReference type="SAM" id="MobiDB-lite"/>
    </source>
</evidence>